<dbReference type="Pfam" id="PF12669">
    <property type="entry name" value="FeoB_associated"/>
    <property type="match status" value="1"/>
</dbReference>
<sequence length="57" mass="6455">MKLLVNLLIIAAIIGLAVWVIIRTFKKVKTGGKCAACDYDCELKQLKNRQTRQHLTL</sequence>
<evidence type="ECO:0000313" key="2">
    <source>
        <dbReference type="EMBL" id="KRM26817.1"/>
    </source>
</evidence>
<evidence type="ECO:0000313" key="3">
    <source>
        <dbReference type="Proteomes" id="UP000051412"/>
    </source>
</evidence>
<evidence type="ECO:0008006" key="4">
    <source>
        <dbReference type="Google" id="ProtNLM"/>
    </source>
</evidence>
<dbReference type="RefSeq" id="WP_082126034.1">
    <property type="nucleotide sequence ID" value="NZ_AZGM01000073.1"/>
</dbReference>
<evidence type="ECO:0000256" key="1">
    <source>
        <dbReference type="SAM" id="Phobius"/>
    </source>
</evidence>
<dbReference type="STRING" id="1423782.FD32_GL000218"/>
<dbReference type="OrthoDB" id="2326035at2"/>
<gene>
    <name evidence="2" type="ORF">FD32_GL000218</name>
</gene>
<keyword evidence="1" id="KW-0472">Membrane</keyword>
<comment type="caution">
    <text evidence="2">The sequence shown here is derived from an EMBL/GenBank/DDBJ whole genome shotgun (WGS) entry which is preliminary data.</text>
</comment>
<dbReference type="AlphaFoldDB" id="A0A0R1XAE8"/>
<dbReference type="EMBL" id="AZGM01000073">
    <property type="protein sequence ID" value="KRM26817.1"/>
    <property type="molecule type" value="Genomic_DNA"/>
</dbReference>
<keyword evidence="1" id="KW-1133">Transmembrane helix</keyword>
<feature type="transmembrane region" description="Helical" evidence="1">
    <location>
        <begin position="6"/>
        <end position="25"/>
    </location>
</feature>
<organism evidence="2 3">
    <name type="scientific">Limosilactobacillus panis DSM 6035</name>
    <dbReference type="NCBI Taxonomy" id="1423782"/>
    <lineage>
        <taxon>Bacteria</taxon>
        <taxon>Bacillati</taxon>
        <taxon>Bacillota</taxon>
        <taxon>Bacilli</taxon>
        <taxon>Lactobacillales</taxon>
        <taxon>Lactobacillaceae</taxon>
        <taxon>Limosilactobacillus</taxon>
    </lineage>
</organism>
<accession>A0A0R1XAE8</accession>
<dbReference type="Proteomes" id="UP000051412">
    <property type="component" value="Unassembled WGS sequence"/>
</dbReference>
<keyword evidence="3" id="KW-1185">Reference proteome</keyword>
<name>A0A0R1XAE8_9LACO</name>
<dbReference type="PATRIC" id="fig|1423782.4.peg.220"/>
<proteinExistence type="predicted"/>
<reference evidence="2 3" key="1">
    <citation type="journal article" date="2015" name="Genome Announc.">
        <title>Expanding the biotechnology potential of lactobacilli through comparative genomics of 213 strains and associated genera.</title>
        <authorList>
            <person name="Sun Z."/>
            <person name="Harris H.M."/>
            <person name="McCann A."/>
            <person name="Guo C."/>
            <person name="Argimon S."/>
            <person name="Zhang W."/>
            <person name="Yang X."/>
            <person name="Jeffery I.B."/>
            <person name="Cooney J.C."/>
            <person name="Kagawa T.F."/>
            <person name="Liu W."/>
            <person name="Song Y."/>
            <person name="Salvetti E."/>
            <person name="Wrobel A."/>
            <person name="Rasinkangas P."/>
            <person name="Parkhill J."/>
            <person name="Rea M.C."/>
            <person name="O'Sullivan O."/>
            <person name="Ritari J."/>
            <person name="Douillard F.P."/>
            <person name="Paul Ross R."/>
            <person name="Yang R."/>
            <person name="Briner A.E."/>
            <person name="Felis G.E."/>
            <person name="de Vos W.M."/>
            <person name="Barrangou R."/>
            <person name="Klaenhammer T.R."/>
            <person name="Caufield P.W."/>
            <person name="Cui Y."/>
            <person name="Zhang H."/>
            <person name="O'Toole P.W."/>
        </authorList>
    </citation>
    <scope>NUCLEOTIDE SEQUENCE [LARGE SCALE GENOMIC DNA]</scope>
    <source>
        <strain evidence="2 3">DSM 6035</strain>
    </source>
</reference>
<keyword evidence="1" id="KW-0812">Transmembrane</keyword>
<protein>
    <recommendedName>
        <fullName evidence="4">FeoB-associated Cys-rich membrane protein</fullName>
    </recommendedName>
</protein>